<dbReference type="CDD" id="cd00009">
    <property type="entry name" value="AAA"/>
    <property type="match status" value="1"/>
</dbReference>
<dbReference type="GO" id="GO:0005737">
    <property type="term" value="C:cytoplasm"/>
    <property type="evidence" value="ECO:0007669"/>
    <property type="project" value="UniProtKB-SubCell"/>
</dbReference>
<dbReference type="Pfam" id="PF00158">
    <property type="entry name" value="Sigma54_activat"/>
    <property type="match status" value="1"/>
</dbReference>
<keyword evidence="13" id="KW-0535">Nitrogen fixation</keyword>
<dbReference type="GO" id="GO:0006355">
    <property type="term" value="P:regulation of DNA-templated transcription"/>
    <property type="evidence" value="ECO:0007669"/>
    <property type="project" value="InterPro"/>
</dbReference>
<dbReference type="GO" id="GO:0005524">
    <property type="term" value="F:ATP binding"/>
    <property type="evidence" value="ECO:0007669"/>
    <property type="project" value="UniProtKB-KW"/>
</dbReference>
<keyword evidence="3" id="KW-0963">Cytoplasm</keyword>
<feature type="domain" description="Response regulatory" evidence="18">
    <location>
        <begin position="3"/>
        <end position="117"/>
    </location>
</feature>
<evidence type="ECO:0000256" key="1">
    <source>
        <dbReference type="ARBA" id="ARBA00004496"/>
    </source>
</evidence>
<gene>
    <name evidence="19" type="ORF">ENS06_01430</name>
</gene>
<dbReference type="InterPro" id="IPR009057">
    <property type="entry name" value="Homeodomain-like_sf"/>
</dbReference>
<dbReference type="InterPro" id="IPR011006">
    <property type="entry name" value="CheY-like_superfamily"/>
</dbReference>
<reference evidence="19" key="1">
    <citation type="journal article" date="2020" name="mSystems">
        <title>Genome- and Community-Level Interaction Insights into Carbon Utilization and Element Cycling Functions of Hydrothermarchaeota in Hydrothermal Sediment.</title>
        <authorList>
            <person name="Zhou Z."/>
            <person name="Liu Y."/>
            <person name="Xu W."/>
            <person name="Pan J."/>
            <person name="Luo Z.H."/>
            <person name="Li M."/>
        </authorList>
    </citation>
    <scope>NUCLEOTIDE SEQUENCE [LARGE SCALE GENOMIC DNA]</scope>
    <source>
        <strain evidence="19">SpSt-456</strain>
    </source>
</reference>
<evidence type="ECO:0000256" key="8">
    <source>
        <dbReference type="ARBA" id="ARBA00023012"/>
    </source>
</evidence>
<keyword evidence="10" id="KW-0238">DNA-binding</keyword>
<dbReference type="InterPro" id="IPR025662">
    <property type="entry name" value="Sigma_54_int_dom_ATP-bd_1"/>
</dbReference>
<dbReference type="Gene3D" id="1.10.10.60">
    <property type="entry name" value="Homeodomain-like"/>
    <property type="match status" value="1"/>
</dbReference>
<dbReference type="InterPro" id="IPR027417">
    <property type="entry name" value="P-loop_NTPase"/>
</dbReference>
<evidence type="ECO:0000313" key="19">
    <source>
        <dbReference type="EMBL" id="HFK95968.1"/>
    </source>
</evidence>
<keyword evidence="7" id="KW-0067">ATP-binding</keyword>
<name>A0A831ZXR5_9BACT</name>
<evidence type="ECO:0000256" key="3">
    <source>
        <dbReference type="ARBA" id="ARBA00022490"/>
    </source>
</evidence>
<evidence type="ECO:0000256" key="4">
    <source>
        <dbReference type="ARBA" id="ARBA00022491"/>
    </source>
</evidence>
<dbReference type="SUPFAM" id="SSF46689">
    <property type="entry name" value="Homeodomain-like"/>
    <property type="match status" value="1"/>
</dbReference>
<dbReference type="Gene3D" id="1.10.8.60">
    <property type="match status" value="1"/>
</dbReference>
<dbReference type="SMART" id="SM00382">
    <property type="entry name" value="AAA"/>
    <property type="match status" value="1"/>
</dbReference>
<dbReference type="Pfam" id="PF02954">
    <property type="entry name" value="HTH_8"/>
    <property type="match status" value="1"/>
</dbReference>
<evidence type="ECO:0000256" key="9">
    <source>
        <dbReference type="ARBA" id="ARBA00023015"/>
    </source>
</evidence>
<dbReference type="PROSITE" id="PS00675">
    <property type="entry name" value="SIGMA54_INTERACT_1"/>
    <property type="match status" value="1"/>
</dbReference>
<dbReference type="Pfam" id="PF00072">
    <property type="entry name" value="Response_reg"/>
    <property type="match status" value="1"/>
</dbReference>
<feature type="domain" description="Sigma-54 factor interaction" evidence="17">
    <location>
        <begin position="141"/>
        <end position="370"/>
    </location>
</feature>
<evidence type="ECO:0000256" key="7">
    <source>
        <dbReference type="ARBA" id="ARBA00022840"/>
    </source>
</evidence>
<keyword evidence="5 16" id="KW-0597">Phosphoprotein</keyword>
<evidence type="ECO:0000256" key="5">
    <source>
        <dbReference type="ARBA" id="ARBA00022553"/>
    </source>
</evidence>
<keyword evidence="8" id="KW-0902">Two-component regulatory system</keyword>
<evidence type="ECO:0000256" key="2">
    <source>
        <dbReference type="ARBA" id="ARBA00019059"/>
    </source>
</evidence>
<dbReference type="EMBL" id="DSTK01000006">
    <property type="protein sequence ID" value="HFK95968.1"/>
    <property type="molecule type" value="Genomic_DNA"/>
</dbReference>
<dbReference type="PANTHER" id="PTHR32071">
    <property type="entry name" value="TRANSCRIPTIONAL REGULATORY PROTEIN"/>
    <property type="match status" value="1"/>
</dbReference>
<dbReference type="SMART" id="SM00448">
    <property type="entry name" value="REC"/>
    <property type="match status" value="1"/>
</dbReference>
<dbReference type="GO" id="GO:0043565">
    <property type="term" value="F:sequence-specific DNA binding"/>
    <property type="evidence" value="ECO:0007669"/>
    <property type="project" value="InterPro"/>
</dbReference>
<dbReference type="InterPro" id="IPR002078">
    <property type="entry name" value="Sigma_54_int"/>
</dbReference>
<evidence type="ECO:0000256" key="11">
    <source>
        <dbReference type="ARBA" id="ARBA00023159"/>
    </source>
</evidence>
<dbReference type="InterPro" id="IPR002197">
    <property type="entry name" value="HTH_Fis"/>
</dbReference>
<dbReference type="PRINTS" id="PR01590">
    <property type="entry name" value="HTHFIS"/>
</dbReference>
<dbReference type="FunFam" id="3.40.50.2300:FF:000018">
    <property type="entry name" value="DNA-binding transcriptional regulator NtrC"/>
    <property type="match status" value="1"/>
</dbReference>
<sequence>MAEILIVDDDPQLRQSFGKILRSEGHSVRLAATGEAGLAAVKEKVPDLVVLDVRLPGMSGLETFQAMKNVDAKLPVIIMTAYGTTETAIEATKMGAFDYVLKPFDIPSLLDLVSQALKAGRFMRSKVALDAHPASPQEDALIGRSRAMQEVYKAIGRVAGTDATVLIRGESGTGKELVARAIYQHSHRAHGPFLVINCVAIPETLLESELFGYEKGAFTGAVSRRVGKVEQAHHGTLFLDEIGDMPVSIQAKLLRLLQERSVERLGGRRPIPVDVRILAATNRDLEEAVAEGRFRDDLFYRLNVVTLTLPPLRERREDIPLLAEYFLARCAAELGMANPGITDDALRCLMAMDWPGNVRELANVIRKALIFNRGIPLELADVQRAVGEGPNGAAPARGVEDLAEAASVLDRWILDNLGRGDSERLFDTLVDDFSARVIRVALELTKGNRTHAAKLLGISRPTLLARMEKYGIRVEATVAT</sequence>
<evidence type="ECO:0000256" key="14">
    <source>
        <dbReference type="ARBA" id="ARBA00029881"/>
    </source>
</evidence>
<dbReference type="PROSITE" id="PS50045">
    <property type="entry name" value="SIGMA54_INTERACT_4"/>
    <property type="match status" value="1"/>
</dbReference>
<proteinExistence type="predicted"/>
<dbReference type="InterPro" id="IPR003593">
    <property type="entry name" value="AAA+_ATPase"/>
</dbReference>
<dbReference type="Gene3D" id="3.40.50.300">
    <property type="entry name" value="P-loop containing nucleotide triphosphate hydrolases"/>
    <property type="match status" value="1"/>
</dbReference>
<keyword evidence="4" id="KW-0678">Repressor</keyword>
<dbReference type="GO" id="GO:0000160">
    <property type="term" value="P:phosphorelay signal transduction system"/>
    <property type="evidence" value="ECO:0007669"/>
    <property type="project" value="UniProtKB-KW"/>
</dbReference>
<dbReference type="PROSITE" id="PS50110">
    <property type="entry name" value="RESPONSE_REGULATORY"/>
    <property type="match status" value="1"/>
</dbReference>
<evidence type="ECO:0000256" key="10">
    <source>
        <dbReference type="ARBA" id="ARBA00023125"/>
    </source>
</evidence>
<evidence type="ECO:0000256" key="6">
    <source>
        <dbReference type="ARBA" id="ARBA00022741"/>
    </source>
</evidence>
<comment type="subcellular location">
    <subcellularLocation>
        <location evidence="1">Cytoplasm</location>
    </subcellularLocation>
</comment>
<evidence type="ECO:0000259" key="17">
    <source>
        <dbReference type="PROSITE" id="PS50045"/>
    </source>
</evidence>
<evidence type="ECO:0000256" key="15">
    <source>
        <dbReference type="ARBA" id="ARBA00031910"/>
    </source>
</evidence>
<keyword evidence="11" id="KW-0010">Activator</keyword>
<dbReference type="AlphaFoldDB" id="A0A831ZXR5"/>
<dbReference type="InterPro" id="IPR001789">
    <property type="entry name" value="Sig_transdc_resp-reg_receiver"/>
</dbReference>
<dbReference type="PANTHER" id="PTHR32071:SF95">
    <property type="entry name" value="DNA-BINDING TRANSCRIPTIONAL REGULATOR NTRC"/>
    <property type="match status" value="1"/>
</dbReference>
<keyword evidence="9" id="KW-0805">Transcription regulation</keyword>
<dbReference type="FunFam" id="3.40.50.300:FF:000006">
    <property type="entry name" value="DNA-binding transcriptional regulator NtrC"/>
    <property type="match status" value="1"/>
</dbReference>
<evidence type="ECO:0000256" key="13">
    <source>
        <dbReference type="ARBA" id="ARBA00023231"/>
    </source>
</evidence>
<comment type="caution">
    <text evidence="19">The sequence shown here is derived from an EMBL/GenBank/DDBJ whole genome shotgun (WGS) entry which is preliminary data.</text>
</comment>
<protein>
    <recommendedName>
        <fullName evidence="2">DNA-binding transcriptional regulator NtrC</fullName>
    </recommendedName>
    <alternativeName>
        <fullName evidence="14">Nitrogen regulation protein NR(I)</fullName>
    </alternativeName>
    <alternativeName>
        <fullName evidence="15">Nitrogen regulator I</fullName>
    </alternativeName>
</protein>
<keyword evidence="12" id="KW-0804">Transcription</keyword>
<organism evidence="19">
    <name type="scientific">Desulfacinum infernum</name>
    <dbReference type="NCBI Taxonomy" id="35837"/>
    <lineage>
        <taxon>Bacteria</taxon>
        <taxon>Pseudomonadati</taxon>
        <taxon>Thermodesulfobacteriota</taxon>
        <taxon>Syntrophobacteria</taxon>
        <taxon>Syntrophobacterales</taxon>
        <taxon>Syntrophobacteraceae</taxon>
        <taxon>Desulfacinum</taxon>
    </lineage>
</organism>
<evidence type="ECO:0000259" key="18">
    <source>
        <dbReference type="PROSITE" id="PS50110"/>
    </source>
</evidence>
<feature type="modified residue" description="4-aspartylphosphate" evidence="16">
    <location>
        <position position="52"/>
    </location>
</feature>
<dbReference type="Gene3D" id="3.40.50.2300">
    <property type="match status" value="1"/>
</dbReference>
<dbReference type="InterPro" id="IPR025944">
    <property type="entry name" value="Sigma_54_int_dom_CS"/>
</dbReference>
<dbReference type="PROSITE" id="PS00688">
    <property type="entry name" value="SIGMA54_INTERACT_3"/>
    <property type="match status" value="1"/>
</dbReference>
<dbReference type="SUPFAM" id="SSF52540">
    <property type="entry name" value="P-loop containing nucleoside triphosphate hydrolases"/>
    <property type="match status" value="1"/>
</dbReference>
<dbReference type="SUPFAM" id="SSF52172">
    <property type="entry name" value="CheY-like"/>
    <property type="match status" value="1"/>
</dbReference>
<evidence type="ECO:0000256" key="16">
    <source>
        <dbReference type="PROSITE-ProRule" id="PRU00169"/>
    </source>
</evidence>
<keyword evidence="6" id="KW-0547">Nucleotide-binding</keyword>
<dbReference type="InterPro" id="IPR058031">
    <property type="entry name" value="AAA_lid_NorR"/>
</dbReference>
<accession>A0A831ZXR5</accession>
<dbReference type="Pfam" id="PF25601">
    <property type="entry name" value="AAA_lid_14"/>
    <property type="match status" value="1"/>
</dbReference>
<evidence type="ECO:0000256" key="12">
    <source>
        <dbReference type="ARBA" id="ARBA00023163"/>
    </source>
</evidence>